<comment type="caution">
    <text evidence="2">The sequence shown here is derived from an EMBL/GenBank/DDBJ whole genome shotgun (WGS) entry which is preliminary data.</text>
</comment>
<dbReference type="RefSeq" id="WP_170103826.1">
    <property type="nucleotide sequence ID" value="NZ_JABAGR010000004.1"/>
</dbReference>
<dbReference type="InterPro" id="IPR026881">
    <property type="entry name" value="WYL_dom"/>
</dbReference>
<gene>
    <name evidence="2" type="ORF">HF885_04935</name>
</gene>
<proteinExistence type="predicted"/>
<dbReference type="InterPro" id="IPR051534">
    <property type="entry name" value="CBASS_pafABC_assoc_protein"/>
</dbReference>
<evidence type="ECO:0000313" key="3">
    <source>
        <dbReference type="Proteomes" id="UP000565613"/>
    </source>
</evidence>
<feature type="domain" description="WYL" evidence="1">
    <location>
        <begin position="504"/>
        <end position="570"/>
    </location>
</feature>
<dbReference type="AlphaFoldDB" id="A0A7X9Y0H3"/>
<dbReference type="PANTHER" id="PTHR34580:SF3">
    <property type="entry name" value="PROTEIN PAFB"/>
    <property type="match status" value="1"/>
</dbReference>
<feature type="domain" description="WYL" evidence="1">
    <location>
        <begin position="158"/>
        <end position="230"/>
    </location>
</feature>
<organism evidence="2 3">
    <name type="scientific">Parafannyhessea umbonata</name>
    <dbReference type="NCBI Taxonomy" id="604330"/>
    <lineage>
        <taxon>Bacteria</taxon>
        <taxon>Bacillati</taxon>
        <taxon>Actinomycetota</taxon>
        <taxon>Coriobacteriia</taxon>
        <taxon>Coriobacteriales</taxon>
        <taxon>Atopobiaceae</taxon>
        <taxon>Parafannyhessea</taxon>
    </lineage>
</organism>
<dbReference type="EMBL" id="JABAGR010000004">
    <property type="protein sequence ID" value="NMF25784.1"/>
    <property type="molecule type" value="Genomic_DNA"/>
</dbReference>
<dbReference type="PROSITE" id="PS52050">
    <property type="entry name" value="WYL"/>
    <property type="match status" value="2"/>
</dbReference>
<reference evidence="2 3" key="1">
    <citation type="submission" date="2020-04" db="EMBL/GenBank/DDBJ databases">
        <authorList>
            <person name="Hitch T.C.A."/>
            <person name="Wylensek D."/>
            <person name="Clavel T."/>
        </authorList>
    </citation>
    <scope>NUCLEOTIDE SEQUENCE [LARGE SCALE GENOMIC DNA]</scope>
    <source>
        <strain evidence="2 3">105184</strain>
    </source>
</reference>
<evidence type="ECO:0000259" key="1">
    <source>
        <dbReference type="Pfam" id="PF13280"/>
    </source>
</evidence>
<sequence>MARQSKNTVEDEFDDRNSDDIQALRLSSLMIGLAASRVPMPTATIRSLYYPDLDEQAFFKKFQRDRKMLSTCGVAVVESGRNASGALWAIDAQATFAHPQELTRQDAAFIDVACMPLANDPAFPYRDELTLALAKINRRYNAVVTRRDATGGKPWDSTLAELLDALQARHPIDVRYQPKDAAEKDYCLALYGSFGFREQTYFVACEYDRDSRAVASSPRTFRLDRFRKVRAIASRTYEVPQDFCIGDFVRLPFQMGEVTLRASFSPLGAAGHTGDPCAPGVSELAARGYTMEDGLVQGVPVSNAQVAAAWSIDAVVAPVEPESLVQAYRNILLAASDCQPRALDPWLAAGKSHASQSHPRRRGRKGGVLEARQLSALIGSLDSEGATISANVVAQRLGCTIAHAKHLLSLLIDASDEESLNRLPLATDDDMSEAVLLFGTTAGRPIRLTLTESVSLIAALLLAGVEPQDPLFQKLSQSLSAAIGDAPAVAGLAAAMQEPSCPKALPTCADAITSRNIISFAYTSTTGQHSSRLVKPGAISHRNGQWYLEGYDLSRSSMRNFRIDRMTGVAVAEGHFNVPKVAPDGAPQRTIRFVLLDQTLVDALLWNQTSFTPLASGATLVSCPYFGGTWLPRRLAACGGSVVIEDADMCKLVRQYARSALQA</sequence>
<dbReference type="PANTHER" id="PTHR34580">
    <property type="match status" value="1"/>
</dbReference>
<dbReference type="Proteomes" id="UP000565613">
    <property type="component" value="Unassembled WGS sequence"/>
</dbReference>
<dbReference type="Pfam" id="PF13280">
    <property type="entry name" value="WYL"/>
    <property type="match status" value="2"/>
</dbReference>
<protein>
    <submittedName>
        <fullName evidence="2">WYL domain-containing protein</fullName>
    </submittedName>
</protein>
<evidence type="ECO:0000313" key="2">
    <source>
        <dbReference type="EMBL" id="NMF25784.1"/>
    </source>
</evidence>
<accession>A0A7X9Y0H3</accession>
<name>A0A7X9Y0H3_9ACTN</name>